<sequence length="75" mass="7954">MPSMMPSDTQASSWGGRGELTPGEGGFRRTGFLFLTTCRSCLFPSLGAVPCGAWGPPFLSDMNRPAPPPVNLLII</sequence>
<dbReference type="Proteomes" id="UP000824540">
    <property type="component" value="Unassembled WGS sequence"/>
</dbReference>
<evidence type="ECO:0000256" key="1">
    <source>
        <dbReference type="SAM" id="MobiDB-lite"/>
    </source>
</evidence>
<feature type="compositionally biased region" description="Polar residues" evidence="1">
    <location>
        <begin position="1"/>
        <end position="13"/>
    </location>
</feature>
<evidence type="ECO:0000313" key="3">
    <source>
        <dbReference type="Proteomes" id="UP000824540"/>
    </source>
</evidence>
<dbReference type="EMBL" id="JAFBMS010000035">
    <property type="protein sequence ID" value="KAG9341387.1"/>
    <property type="molecule type" value="Genomic_DNA"/>
</dbReference>
<reference evidence="2" key="1">
    <citation type="thesis" date="2021" institute="BYU ScholarsArchive" country="Provo, UT, USA">
        <title>Applications of and Algorithms for Genome Assembly and Genomic Analyses with an Emphasis on Marine Teleosts.</title>
        <authorList>
            <person name="Pickett B.D."/>
        </authorList>
    </citation>
    <scope>NUCLEOTIDE SEQUENCE</scope>
    <source>
        <strain evidence="2">HI-2016</strain>
    </source>
</reference>
<comment type="caution">
    <text evidence="2">The sequence shown here is derived from an EMBL/GenBank/DDBJ whole genome shotgun (WGS) entry which is preliminary data.</text>
</comment>
<feature type="region of interest" description="Disordered" evidence="1">
    <location>
        <begin position="1"/>
        <end position="23"/>
    </location>
</feature>
<evidence type="ECO:0000313" key="2">
    <source>
        <dbReference type="EMBL" id="KAG9341387.1"/>
    </source>
</evidence>
<proteinExistence type="predicted"/>
<accession>A0A8T2NYB1</accession>
<keyword evidence="3" id="KW-1185">Reference proteome</keyword>
<gene>
    <name evidence="2" type="ORF">JZ751_019194</name>
</gene>
<name>A0A8T2NYB1_9TELE</name>
<organism evidence="2 3">
    <name type="scientific">Albula glossodonta</name>
    <name type="common">roundjaw bonefish</name>
    <dbReference type="NCBI Taxonomy" id="121402"/>
    <lineage>
        <taxon>Eukaryota</taxon>
        <taxon>Metazoa</taxon>
        <taxon>Chordata</taxon>
        <taxon>Craniata</taxon>
        <taxon>Vertebrata</taxon>
        <taxon>Euteleostomi</taxon>
        <taxon>Actinopterygii</taxon>
        <taxon>Neopterygii</taxon>
        <taxon>Teleostei</taxon>
        <taxon>Albuliformes</taxon>
        <taxon>Albulidae</taxon>
        <taxon>Albula</taxon>
    </lineage>
</organism>
<protein>
    <submittedName>
        <fullName evidence="2">Uncharacterized protein</fullName>
    </submittedName>
</protein>
<dbReference type="AlphaFoldDB" id="A0A8T2NYB1"/>